<gene>
    <name evidence="1" type="ORF">WCD74_25665</name>
</gene>
<proteinExistence type="predicted"/>
<evidence type="ECO:0000313" key="2">
    <source>
        <dbReference type="Proteomes" id="UP001385809"/>
    </source>
</evidence>
<protein>
    <submittedName>
        <fullName evidence="1">TipAS antibiotic-recognition domain-containing protein</fullName>
    </submittedName>
</protein>
<sequence length="168" mass="17659">MPEEFSAAEVARAGGLPLAEVRPGLWSHDDVVELQRRLLGRELGRPDDGSVDPAQLLGALEAARDRLDRQIAAVRGTLDGTARTPAEVLDGFGGSVVHDREFMEALDDLALAWARLWTAGEAVDSPAARAVAAEHRGLVGPGVDEALGAVLDRHALGVAAYARDALAV</sequence>
<name>A0ABU8MV48_9PSEU</name>
<organism evidence="1 2">
    <name type="scientific">Actinomycetospora aurantiaca</name>
    <dbReference type="NCBI Taxonomy" id="3129233"/>
    <lineage>
        <taxon>Bacteria</taxon>
        <taxon>Bacillati</taxon>
        <taxon>Actinomycetota</taxon>
        <taxon>Actinomycetes</taxon>
        <taxon>Pseudonocardiales</taxon>
        <taxon>Pseudonocardiaceae</taxon>
        <taxon>Actinomycetospora</taxon>
    </lineage>
</organism>
<comment type="caution">
    <text evidence="1">The sequence shown here is derived from an EMBL/GenBank/DDBJ whole genome shotgun (WGS) entry which is preliminary data.</text>
</comment>
<dbReference type="Proteomes" id="UP001385809">
    <property type="component" value="Unassembled WGS sequence"/>
</dbReference>
<keyword evidence="2" id="KW-1185">Reference proteome</keyword>
<dbReference type="RefSeq" id="WP_337697742.1">
    <property type="nucleotide sequence ID" value="NZ_JBBEGN010000019.1"/>
</dbReference>
<dbReference type="EMBL" id="JBBEGN010000019">
    <property type="protein sequence ID" value="MEJ2871175.1"/>
    <property type="molecule type" value="Genomic_DNA"/>
</dbReference>
<reference evidence="1 2" key="1">
    <citation type="submission" date="2024-03" db="EMBL/GenBank/DDBJ databases">
        <title>Actinomycetospora sp. OC33-EN08, a novel actinomycete isolated from wild orchid (Aerides multiflora).</title>
        <authorList>
            <person name="Suriyachadkun C."/>
        </authorList>
    </citation>
    <scope>NUCLEOTIDE SEQUENCE [LARGE SCALE GENOMIC DNA]</scope>
    <source>
        <strain evidence="1 2">OC33-EN08</strain>
    </source>
</reference>
<evidence type="ECO:0000313" key="1">
    <source>
        <dbReference type="EMBL" id="MEJ2871175.1"/>
    </source>
</evidence>
<accession>A0ABU8MV48</accession>